<protein>
    <submittedName>
        <fullName evidence="1">Uncharacterized protein</fullName>
    </submittedName>
</protein>
<dbReference type="Proteomes" id="UP001642520">
    <property type="component" value="Unassembled WGS sequence"/>
</dbReference>
<accession>A0ABP1NQA7</accession>
<evidence type="ECO:0000313" key="2">
    <source>
        <dbReference type="Proteomes" id="UP001642520"/>
    </source>
</evidence>
<name>A0ABP1NQA7_XYLVO</name>
<reference evidence="1 2" key="1">
    <citation type="submission" date="2024-08" db="EMBL/GenBank/DDBJ databases">
        <authorList>
            <person name="Will J Nash"/>
            <person name="Angela Man"/>
            <person name="Seanna McTaggart"/>
            <person name="Kendall Baker"/>
            <person name="Tom Barker"/>
            <person name="Leah Catchpole"/>
            <person name="Alex Durrant"/>
            <person name="Karim Gharbi"/>
            <person name="Naomi Irish"/>
            <person name="Gemy Kaithakottil"/>
            <person name="Debby Ku"/>
            <person name="Aaliyah Providence"/>
            <person name="Felix Shaw"/>
            <person name="David Swarbreck"/>
            <person name="Chris Watkins"/>
            <person name="Ann M. McCartney"/>
            <person name="Giulio Formenti"/>
            <person name="Alice Mouton"/>
            <person name="Noel Vella"/>
            <person name="Bjorn M von Reumont"/>
            <person name="Adriana Vella"/>
            <person name="Wilfried Haerty"/>
        </authorList>
    </citation>
    <scope>NUCLEOTIDE SEQUENCE [LARGE SCALE GENOMIC DNA]</scope>
</reference>
<gene>
    <name evidence="1" type="ORF">XYLVIOL_LOCUS5436</name>
</gene>
<proteinExistence type="predicted"/>
<evidence type="ECO:0000313" key="1">
    <source>
        <dbReference type="EMBL" id="CAL7942202.1"/>
    </source>
</evidence>
<sequence length="112" mass="12708">MEDTAQEPHASLCPGPTRRWSSVGANRLWATKPIWYTCPSTLNLDDPPLFGVDGEPGLVTKDRHALARDRQWDDFRAPRSLLINGVDMVFVDWGSLHQRDSPSFGWIITFDK</sequence>
<organism evidence="1 2">
    <name type="scientific">Xylocopa violacea</name>
    <name type="common">Violet carpenter bee</name>
    <name type="synonym">Apis violacea</name>
    <dbReference type="NCBI Taxonomy" id="135666"/>
    <lineage>
        <taxon>Eukaryota</taxon>
        <taxon>Metazoa</taxon>
        <taxon>Ecdysozoa</taxon>
        <taxon>Arthropoda</taxon>
        <taxon>Hexapoda</taxon>
        <taxon>Insecta</taxon>
        <taxon>Pterygota</taxon>
        <taxon>Neoptera</taxon>
        <taxon>Endopterygota</taxon>
        <taxon>Hymenoptera</taxon>
        <taxon>Apocrita</taxon>
        <taxon>Aculeata</taxon>
        <taxon>Apoidea</taxon>
        <taxon>Anthophila</taxon>
        <taxon>Apidae</taxon>
        <taxon>Xylocopa</taxon>
        <taxon>Xylocopa</taxon>
    </lineage>
</organism>
<comment type="caution">
    <text evidence="1">The sequence shown here is derived from an EMBL/GenBank/DDBJ whole genome shotgun (WGS) entry which is preliminary data.</text>
</comment>
<dbReference type="EMBL" id="CAXAJV020001292">
    <property type="protein sequence ID" value="CAL7942202.1"/>
    <property type="molecule type" value="Genomic_DNA"/>
</dbReference>
<keyword evidence="2" id="KW-1185">Reference proteome</keyword>